<evidence type="ECO:0000256" key="4">
    <source>
        <dbReference type="ARBA" id="ARBA00022777"/>
    </source>
</evidence>
<dbReference type="PROSITE" id="PS00108">
    <property type="entry name" value="PROTEIN_KINASE_ST"/>
    <property type="match status" value="1"/>
</dbReference>
<dbReference type="InterPro" id="IPR002110">
    <property type="entry name" value="Ankyrin_rpt"/>
</dbReference>
<dbReference type="PROSITE" id="PS50088">
    <property type="entry name" value="ANK_REPEAT"/>
    <property type="match status" value="2"/>
</dbReference>
<keyword evidence="4 9" id="KW-0418">Kinase</keyword>
<dbReference type="InterPro" id="IPR000719">
    <property type="entry name" value="Prot_kinase_dom"/>
</dbReference>
<feature type="region of interest" description="Disordered" evidence="7">
    <location>
        <begin position="349"/>
        <end position="370"/>
    </location>
</feature>
<dbReference type="Proteomes" id="UP000315496">
    <property type="component" value="Chromosome 2"/>
</dbReference>
<dbReference type="Gene3D" id="1.10.510.10">
    <property type="entry name" value="Transferase(Phosphotransferase) domain 1"/>
    <property type="match status" value="1"/>
</dbReference>
<feature type="domain" description="Protein kinase" evidence="8">
    <location>
        <begin position="8"/>
        <end position="280"/>
    </location>
</feature>
<dbReference type="VEuPathDB" id="GiardiaDB:GMRT_10719"/>
<keyword evidence="6" id="KW-0040">ANK repeat</keyword>
<proteinExistence type="predicted"/>
<dbReference type="Pfam" id="PF12796">
    <property type="entry name" value="Ank_2"/>
    <property type="match status" value="2"/>
</dbReference>
<comment type="caution">
    <text evidence="9">The sequence shown here is derived from an EMBL/GenBank/DDBJ whole genome shotgun (WGS) entry which is preliminary data.</text>
</comment>
<evidence type="ECO:0000256" key="5">
    <source>
        <dbReference type="ARBA" id="ARBA00022840"/>
    </source>
</evidence>
<dbReference type="OrthoDB" id="248923at2759"/>
<feature type="region of interest" description="Disordered" evidence="7">
    <location>
        <begin position="427"/>
        <end position="485"/>
    </location>
</feature>
<gene>
    <name evidence="9" type="ORF">GMRT_10719</name>
</gene>
<evidence type="ECO:0000313" key="10">
    <source>
        <dbReference type="Proteomes" id="UP000315496"/>
    </source>
</evidence>
<keyword evidence="10" id="KW-1185">Reference proteome</keyword>
<dbReference type="SUPFAM" id="SSF56112">
    <property type="entry name" value="Protein kinase-like (PK-like)"/>
    <property type="match status" value="1"/>
</dbReference>
<dbReference type="PANTHER" id="PTHR43671">
    <property type="entry name" value="SERINE/THREONINE-PROTEIN KINASE NEK"/>
    <property type="match status" value="1"/>
</dbReference>
<dbReference type="AlphaFoldDB" id="A0A4Z1SVM8"/>
<dbReference type="EC" id="2.7.11.1" evidence="1"/>
<dbReference type="Gene3D" id="3.30.200.20">
    <property type="entry name" value="Phosphorylase Kinase, domain 1"/>
    <property type="match status" value="1"/>
</dbReference>
<dbReference type="PANTHER" id="PTHR43671:SF13">
    <property type="entry name" value="SERINE_THREONINE-PROTEIN KINASE NEK2"/>
    <property type="match status" value="1"/>
</dbReference>
<dbReference type="EMBL" id="VDLU01000002">
    <property type="protein sequence ID" value="TNJ28965.1"/>
    <property type="molecule type" value="Genomic_DNA"/>
</dbReference>
<keyword evidence="2" id="KW-0808">Transferase</keyword>
<dbReference type="InterPro" id="IPR050660">
    <property type="entry name" value="NEK_Ser/Thr_kinase"/>
</dbReference>
<dbReference type="InterPro" id="IPR011009">
    <property type="entry name" value="Kinase-like_dom_sf"/>
</dbReference>
<dbReference type="Gene3D" id="1.25.40.20">
    <property type="entry name" value="Ankyrin repeat-containing domain"/>
    <property type="match status" value="1"/>
</dbReference>
<organism evidence="9 10">
    <name type="scientific">Giardia muris</name>
    <dbReference type="NCBI Taxonomy" id="5742"/>
    <lineage>
        <taxon>Eukaryota</taxon>
        <taxon>Metamonada</taxon>
        <taxon>Diplomonadida</taxon>
        <taxon>Hexamitidae</taxon>
        <taxon>Giardiinae</taxon>
        <taxon>Giardia</taxon>
    </lineage>
</organism>
<dbReference type="InterPro" id="IPR036770">
    <property type="entry name" value="Ankyrin_rpt-contain_sf"/>
</dbReference>
<evidence type="ECO:0000313" key="9">
    <source>
        <dbReference type="EMBL" id="TNJ28965.1"/>
    </source>
</evidence>
<name>A0A4Z1SVM8_GIAMU</name>
<dbReference type="SMART" id="SM00220">
    <property type="entry name" value="S_TKc"/>
    <property type="match status" value="1"/>
</dbReference>
<evidence type="ECO:0000259" key="8">
    <source>
        <dbReference type="PROSITE" id="PS50011"/>
    </source>
</evidence>
<keyword evidence="3" id="KW-0547">Nucleotide-binding</keyword>
<dbReference type="GO" id="GO:0004674">
    <property type="term" value="F:protein serine/threonine kinase activity"/>
    <property type="evidence" value="ECO:0007669"/>
    <property type="project" value="UniProtKB-EC"/>
</dbReference>
<accession>A0A4Z1SVM8</accession>
<dbReference type="InterPro" id="IPR008271">
    <property type="entry name" value="Ser/Thr_kinase_AS"/>
</dbReference>
<evidence type="ECO:0000256" key="7">
    <source>
        <dbReference type="SAM" id="MobiDB-lite"/>
    </source>
</evidence>
<keyword evidence="5" id="KW-0067">ATP-binding</keyword>
<evidence type="ECO:0000256" key="3">
    <source>
        <dbReference type="ARBA" id="ARBA00022741"/>
    </source>
</evidence>
<dbReference type="Pfam" id="PF00069">
    <property type="entry name" value="Pkinase"/>
    <property type="match status" value="1"/>
</dbReference>
<dbReference type="GO" id="GO:0005524">
    <property type="term" value="F:ATP binding"/>
    <property type="evidence" value="ECO:0007669"/>
    <property type="project" value="UniProtKB-KW"/>
</dbReference>
<feature type="repeat" description="ANK" evidence="6">
    <location>
        <begin position="636"/>
        <end position="668"/>
    </location>
</feature>
<sequence>MGSVPERFFELQKLATGGFATIYKAVDTETGRIVALKDTAYNIQSRSATRAMRREVAILRHIDHEHIVKCVHIECKPGEPRYFIAMELCDSDLHDLIRGYRHRKKRVPEAMVLQMLRDMADALTYLHNPINFTTVDSLTDDGESVRVIIHRDIKPGNVMLCGKTFKLGDFNLAREIAVDVGAASNTGTISYMAPELLNGQRYDEKVDIWGLGCTAHEMCTYYSPFSGQSMAQALQAILTGRYEPIGNSYSSDLRDLIRSMLSIEPTKRPTAAEILAHPLLAAYGGREKKASTRVESSDPRESRDAREAREARHARETAELQHAREEREREREKEIRKLVELRAQERELARRAEQNPPAQAPATPGSNVLDYVARTPGKRVGASGKSPGRGGIETPLLRQSQGIATADQRLTMTNTIQAAVNALEPGSQTVGTAAEEGKRGSKMGAESAEPGQSDQHASPMKRVLSAGSHQPTTPTTTTRRTHEQGLRRNTTFAGTREYIVTNDASPLIAAVNQNNVKMASSFLQFARQYGSTGMTALHTAALNNYSDVVALLAPKEGRMRMNRAYKFGTMRYSGLTALHLAALNGHADSVGVLASIESQLTEKTTGYTALIICAVYGSVECARKLITYEKGCQDKKGMTALMHAVHGGNLEMIKILSHHESSIEDADGKTALAHAANTANLEIIRMLLPLYNKHDILRAIELTRQYSPLPTKKLDEVEKYMMRYV</sequence>
<protein>
    <recommendedName>
        <fullName evidence="1">non-specific serine/threonine protein kinase</fullName>
        <ecNumber evidence="1">2.7.11.1</ecNumber>
    </recommendedName>
</protein>
<evidence type="ECO:0000256" key="6">
    <source>
        <dbReference type="PROSITE-ProRule" id="PRU00023"/>
    </source>
</evidence>
<dbReference type="SUPFAM" id="SSF48403">
    <property type="entry name" value="Ankyrin repeat"/>
    <property type="match status" value="1"/>
</dbReference>
<feature type="region of interest" description="Disordered" evidence="7">
    <location>
        <begin position="286"/>
        <end position="333"/>
    </location>
</feature>
<evidence type="ECO:0000256" key="1">
    <source>
        <dbReference type="ARBA" id="ARBA00012513"/>
    </source>
</evidence>
<evidence type="ECO:0000256" key="2">
    <source>
        <dbReference type="ARBA" id="ARBA00022679"/>
    </source>
</evidence>
<dbReference type="SMART" id="SM00248">
    <property type="entry name" value="ANK"/>
    <property type="match status" value="6"/>
</dbReference>
<dbReference type="PROSITE" id="PS50011">
    <property type="entry name" value="PROTEIN_KINASE_DOM"/>
    <property type="match status" value="1"/>
</dbReference>
<reference evidence="9 10" key="1">
    <citation type="submission" date="2019-05" db="EMBL/GenBank/DDBJ databases">
        <title>The compact genome of Giardia muris reveals important steps in the evolution of intestinal protozoan parasites.</title>
        <authorList>
            <person name="Xu F."/>
            <person name="Jimenez-Gonzalez A."/>
            <person name="Einarsson E."/>
            <person name="Astvaldsson A."/>
            <person name="Peirasmaki D."/>
            <person name="Eckmann L."/>
            <person name="Andersson J.O."/>
            <person name="Svard S.G."/>
            <person name="Jerlstrom-Hultqvist J."/>
        </authorList>
    </citation>
    <scope>NUCLEOTIDE SEQUENCE [LARGE SCALE GENOMIC DNA]</scope>
    <source>
        <strain evidence="9 10">Roberts-Thomson</strain>
    </source>
</reference>
<feature type="repeat" description="ANK" evidence="6">
    <location>
        <begin position="573"/>
        <end position="605"/>
    </location>
</feature>